<comment type="caution">
    <text evidence="2">The sequence shown here is derived from an EMBL/GenBank/DDBJ whole genome shotgun (WGS) entry which is preliminary data.</text>
</comment>
<dbReference type="EMBL" id="CAXIEN010000039">
    <property type="protein sequence ID" value="CAL1269253.1"/>
    <property type="molecule type" value="Genomic_DNA"/>
</dbReference>
<feature type="chain" id="PRO_5043359776" evidence="1">
    <location>
        <begin position="27"/>
        <end position="114"/>
    </location>
</feature>
<sequence>MSSGNAVRVCSVLLVVVLLTAELVSAAPYNDYDKGAIQQTYYDVQPYPGSVFFPDLRDLYELLIRNEAAAAAPASAYNHQMERKGGRSPSLRLRFGRRADPLWHADNPSDSTSN</sequence>
<keyword evidence="3" id="KW-1185">Reference proteome</keyword>
<organism evidence="2 3">
    <name type="scientific">Larinioides sclopetarius</name>
    <dbReference type="NCBI Taxonomy" id="280406"/>
    <lineage>
        <taxon>Eukaryota</taxon>
        <taxon>Metazoa</taxon>
        <taxon>Ecdysozoa</taxon>
        <taxon>Arthropoda</taxon>
        <taxon>Chelicerata</taxon>
        <taxon>Arachnida</taxon>
        <taxon>Araneae</taxon>
        <taxon>Araneomorphae</taxon>
        <taxon>Entelegynae</taxon>
        <taxon>Araneoidea</taxon>
        <taxon>Araneidae</taxon>
        <taxon>Larinioides</taxon>
    </lineage>
</organism>
<keyword evidence="1" id="KW-0732">Signal</keyword>
<dbReference type="Proteomes" id="UP001497382">
    <property type="component" value="Unassembled WGS sequence"/>
</dbReference>
<evidence type="ECO:0000313" key="3">
    <source>
        <dbReference type="Proteomes" id="UP001497382"/>
    </source>
</evidence>
<protein>
    <submittedName>
        <fullName evidence="2">Uncharacterized protein</fullName>
    </submittedName>
</protein>
<dbReference type="AlphaFoldDB" id="A0AAV1ZC85"/>
<name>A0AAV1ZC85_9ARAC</name>
<proteinExistence type="predicted"/>
<evidence type="ECO:0000256" key="1">
    <source>
        <dbReference type="SAM" id="SignalP"/>
    </source>
</evidence>
<reference evidence="2 3" key="1">
    <citation type="submission" date="2024-04" db="EMBL/GenBank/DDBJ databases">
        <authorList>
            <person name="Rising A."/>
            <person name="Reimegard J."/>
            <person name="Sonavane S."/>
            <person name="Akerstrom W."/>
            <person name="Nylinder S."/>
            <person name="Hedman E."/>
            <person name="Kallberg Y."/>
        </authorList>
    </citation>
    <scope>NUCLEOTIDE SEQUENCE [LARGE SCALE GENOMIC DNA]</scope>
</reference>
<evidence type="ECO:0000313" key="2">
    <source>
        <dbReference type="EMBL" id="CAL1269253.1"/>
    </source>
</evidence>
<feature type="signal peptide" evidence="1">
    <location>
        <begin position="1"/>
        <end position="26"/>
    </location>
</feature>
<accession>A0AAV1ZC85</accession>
<gene>
    <name evidence="2" type="ORF">LARSCL_LOCUS4641</name>
</gene>